<evidence type="ECO:0000259" key="1">
    <source>
        <dbReference type="PROSITE" id="PS50887"/>
    </source>
</evidence>
<comment type="caution">
    <text evidence="2">The sequence shown here is derived from an EMBL/GenBank/DDBJ whole genome shotgun (WGS) entry which is preliminary data.</text>
</comment>
<accession>A0A656K4X3</accession>
<dbReference type="AlphaFoldDB" id="A0A656K4X3"/>
<dbReference type="Gene3D" id="3.30.70.270">
    <property type="match status" value="1"/>
</dbReference>
<evidence type="ECO:0000313" key="3">
    <source>
        <dbReference type="Proteomes" id="UP000018849"/>
    </source>
</evidence>
<dbReference type="InterPro" id="IPR029787">
    <property type="entry name" value="Nucleotide_cyclase"/>
</dbReference>
<feature type="non-terminal residue" evidence="2">
    <location>
        <position position="1"/>
    </location>
</feature>
<name>A0A656K4X3_PSESF</name>
<dbReference type="Proteomes" id="UP000018849">
    <property type="component" value="Unassembled WGS sequence"/>
</dbReference>
<evidence type="ECO:0000313" key="2">
    <source>
        <dbReference type="EMBL" id="EPN69152.1"/>
    </source>
</evidence>
<gene>
    <name evidence="2" type="ORF">A245_02313</name>
</gene>
<dbReference type="PROSITE" id="PS50887">
    <property type="entry name" value="GGDEF"/>
    <property type="match status" value="1"/>
</dbReference>
<proteinExistence type="predicted"/>
<dbReference type="SUPFAM" id="SSF55073">
    <property type="entry name" value="Nucleotide cyclase"/>
    <property type="match status" value="1"/>
</dbReference>
<organism evidence="2 3">
    <name type="scientific">Pseudomonas syringae pv. actinidiae ICMP 19096</name>
    <dbReference type="NCBI Taxonomy" id="1194405"/>
    <lineage>
        <taxon>Bacteria</taxon>
        <taxon>Pseudomonadati</taxon>
        <taxon>Pseudomonadota</taxon>
        <taxon>Gammaproteobacteria</taxon>
        <taxon>Pseudomonadales</taxon>
        <taxon>Pseudomonadaceae</taxon>
        <taxon>Pseudomonas</taxon>
        <taxon>Pseudomonas syringae</taxon>
    </lineage>
</organism>
<dbReference type="EMBL" id="AOKF01000167">
    <property type="protein sequence ID" value="EPN69152.1"/>
    <property type="molecule type" value="Genomic_DNA"/>
</dbReference>
<dbReference type="InterPro" id="IPR043128">
    <property type="entry name" value="Rev_trsase/Diguanyl_cyclase"/>
</dbReference>
<feature type="domain" description="GGDEF" evidence="1">
    <location>
        <begin position="1"/>
        <end position="27"/>
    </location>
</feature>
<dbReference type="InterPro" id="IPR000160">
    <property type="entry name" value="GGDEF_dom"/>
</dbReference>
<reference evidence="2 3" key="1">
    <citation type="journal article" date="2013" name="PLoS Pathog.">
        <title>Genomic analysis of the Kiwifruit pathogen Pseudomonas syringae pv. actinidiae provides insight into the origins of an emergent plant disease.</title>
        <authorList>
            <person name="McCann H.C."/>
            <person name="Rikkerink E.H."/>
            <person name="Bertels F."/>
            <person name="Fiers M."/>
            <person name="Lu A."/>
            <person name="Rees-George J."/>
            <person name="Andersen M.T."/>
            <person name="Gleave A.P."/>
            <person name="Haubold B."/>
            <person name="Wohlers M.W."/>
            <person name="Guttman D.S."/>
            <person name="Wang P.W."/>
            <person name="Straub C."/>
            <person name="Vanneste J.L."/>
            <person name="Rainey P.B."/>
            <person name="Templeton M.D."/>
        </authorList>
    </citation>
    <scope>NUCLEOTIDE SEQUENCE [LARGE SCALE GENOMIC DNA]</scope>
    <source>
        <strain evidence="2 3">ICMP 19096</strain>
    </source>
</reference>
<protein>
    <submittedName>
        <fullName evidence="2">Sensory box/GGDEF domain protein</fullName>
    </submittedName>
</protein>
<sequence length="32" mass="3583">ASLIQQADKALYQAKRLGRNRVEIAHADDPAY</sequence>